<accession>A0ABU8USM3</accession>
<evidence type="ECO:0000256" key="4">
    <source>
        <dbReference type="ARBA" id="ARBA00022485"/>
    </source>
</evidence>
<reference evidence="13 14" key="1">
    <citation type="submission" date="2024-03" db="EMBL/GenBank/DDBJ databases">
        <title>Novel Streptomyces species of biotechnological and ecological value are a feature of Machair soil.</title>
        <authorList>
            <person name="Prole J.R."/>
            <person name="Goodfellow M."/>
            <person name="Allenby N."/>
            <person name="Ward A.C."/>
        </authorList>
    </citation>
    <scope>NUCLEOTIDE SEQUENCE [LARGE SCALE GENOMIC DNA]</scope>
    <source>
        <strain evidence="13 14">MS1.AVA.1</strain>
    </source>
</reference>
<keyword evidence="8" id="KW-0805">Transcription regulation</keyword>
<evidence type="ECO:0000256" key="1">
    <source>
        <dbReference type="ARBA" id="ARBA00001966"/>
    </source>
</evidence>
<keyword evidence="5" id="KW-0479">Metal-binding</keyword>
<keyword evidence="11" id="KW-0804">Transcription</keyword>
<gene>
    <name evidence="13" type="ORF">WKI71_36780</name>
</gene>
<evidence type="ECO:0000256" key="7">
    <source>
        <dbReference type="ARBA" id="ARBA00023014"/>
    </source>
</evidence>
<keyword evidence="14" id="KW-1185">Reference proteome</keyword>
<evidence type="ECO:0000313" key="13">
    <source>
        <dbReference type="EMBL" id="MEJ8671913.1"/>
    </source>
</evidence>
<organism evidence="13 14">
    <name type="scientific">Streptomyces machairae</name>
    <dbReference type="NCBI Taxonomy" id="3134109"/>
    <lineage>
        <taxon>Bacteria</taxon>
        <taxon>Bacillati</taxon>
        <taxon>Actinomycetota</taxon>
        <taxon>Actinomycetes</taxon>
        <taxon>Kitasatosporales</taxon>
        <taxon>Streptomycetaceae</taxon>
        <taxon>Streptomyces</taxon>
    </lineage>
</organism>
<evidence type="ECO:0000256" key="6">
    <source>
        <dbReference type="ARBA" id="ARBA00023004"/>
    </source>
</evidence>
<keyword evidence="4" id="KW-0004">4Fe-4S</keyword>
<evidence type="ECO:0000313" key="14">
    <source>
        <dbReference type="Proteomes" id="UP001376459"/>
    </source>
</evidence>
<feature type="domain" description="4Fe-4S Wbl-type" evidence="12">
    <location>
        <begin position="23"/>
        <end position="81"/>
    </location>
</feature>
<dbReference type="Pfam" id="PF02467">
    <property type="entry name" value="Whib"/>
    <property type="match status" value="1"/>
</dbReference>
<evidence type="ECO:0000256" key="8">
    <source>
        <dbReference type="ARBA" id="ARBA00023015"/>
    </source>
</evidence>
<evidence type="ECO:0000256" key="5">
    <source>
        <dbReference type="ARBA" id="ARBA00022723"/>
    </source>
</evidence>
<dbReference type="PANTHER" id="PTHR38839">
    <property type="entry name" value="TRANSCRIPTIONAL REGULATOR WHID-RELATED"/>
    <property type="match status" value="1"/>
</dbReference>
<comment type="similarity">
    <text evidence="3">Belongs to the WhiB family.</text>
</comment>
<evidence type="ECO:0000256" key="2">
    <source>
        <dbReference type="ARBA" id="ARBA00004496"/>
    </source>
</evidence>
<dbReference type="Proteomes" id="UP001376459">
    <property type="component" value="Unassembled WGS sequence"/>
</dbReference>
<evidence type="ECO:0000256" key="9">
    <source>
        <dbReference type="ARBA" id="ARBA00023125"/>
    </source>
</evidence>
<proteinExistence type="inferred from homology"/>
<keyword evidence="9" id="KW-0238">DNA-binding</keyword>
<dbReference type="PROSITE" id="PS51674">
    <property type="entry name" value="4FE4S_WBL"/>
    <property type="match status" value="1"/>
</dbReference>
<keyword evidence="10" id="KW-1015">Disulfide bond</keyword>
<evidence type="ECO:0000256" key="10">
    <source>
        <dbReference type="ARBA" id="ARBA00023157"/>
    </source>
</evidence>
<comment type="cofactor">
    <cofactor evidence="1">
        <name>[4Fe-4S] cluster</name>
        <dbReference type="ChEBI" id="CHEBI:49883"/>
    </cofactor>
</comment>
<comment type="subcellular location">
    <subcellularLocation>
        <location evidence="2">Cytoplasm</location>
    </subcellularLocation>
</comment>
<comment type="caution">
    <text evidence="13">The sequence shown here is derived from an EMBL/GenBank/DDBJ whole genome shotgun (WGS) entry which is preliminary data.</text>
</comment>
<evidence type="ECO:0000256" key="11">
    <source>
        <dbReference type="ARBA" id="ARBA00023163"/>
    </source>
</evidence>
<evidence type="ECO:0000256" key="3">
    <source>
        <dbReference type="ARBA" id="ARBA00006597"/>
    </source>
</evidence>
<keyword evidence="7" id="KW-0411">Iron-sulfur</keyword>
<protein>
    <submittedName>
        <fullName evidence="13">WhiB family transcriptional regulator</fullName>
    </submittedName>
</protein>
<dbReference type="InterPro" id="IPR003482">
    <property type="entry name" value="Whib"/>
</dbReference>
<sequence length="194" mass="21574">MSHYSGSIPDTHTRRTDWLEHAACKGLNDAMYPDTNARGIAEAKRICRPCPVWRQCLLDALDTGDNQHGIRGGMRPDERRALARKIAAGEAIALTLRKNSKARKPRRESLRRPRTLAEAVARRTVHKGGHALWKGTRALQFEGRQYTSWQAAFIAGHGREPVGAVLRTCNEQCVFYAHLTDAVIRGDRAAAVAV</sequence>
<evidence type="ECO:0000259" key="12">
    <source>
        <dbReference type="PROSITE" id="PS51674"/>
    </source>
</evidence>
<name>A0ABU8USM3_9ACTN</name>
<dbReference type="InterPro" id="IPR034768">
    <property type="entry name" value="4FE4S_WBL"/>
</dbReference>
<keyword evidence="6" id="KW-0408">Iron</keyword>
<dbReference type="EMBL" id="JBBKAK010000001">
    <property type="protein sequence ID" value="MEJ8671913.1"/>
    <property type="molecule type" value="Genomic_DNA"/>
</dbReference>